<comment type="caution">
    <text evidence="1">The sequence shown here is derived from an EMBL/GenBank/DDBJ whole genome shotgun (WGS) entry which is preliminary data.</text>
</comment>
<dbReference type="Proteomes" id="UP001234178">
    <property type="component" value="Unassembled WGS sequence"/>
</dbReference>
<evidence type="ECO:0000313" key="1">
    <source>
        <dbReference type="EMBL" id="KAK4022701.1"/>
    </source>
</evidence>
<organism evidence="1 2">
    <name type="scientific">Daphnia magna</name>
    <dbReference type="NCBI Taxonomy" id="35525"/>
    <lineage>
        <taxon>Eukaryota</taxon>
        <taxon>Metazoa</taxon>
        <taxon>Ecdysozoa</taxon>
        <taxon>Arthropoda</taxon>
        <taxon>Crustacea</taxon>
        <taxon>Branchiopoda</taxon>
        <taxon>Diplostraca</taxon>
        <taxon>Cladocera</taxon>
        <taxon>Anomopoda</taxon>
        <taxon>Daphniidae</taxon>
        <taxon>Daphnia</taxon>
    </lineage>
</organism>
<keyword evidence="2" id="KW-1185">Reference proteome</keyword>
<accession>A0ABR0AC47</accession>
<name>A0ABR0AC47_9CRUS</name>
<protein>
    <submittedName>
        <fullName evidence="1">Uncharacterized protein</fullName>
    </submittedName>
</protein>
<reference evidence="1 2" key="1">
    <citation type="journal article" date="2023" name="Nucleic Acids Res.">
        <title>The hologenome of Daphnia magna reveals possible DNA methylation and microbiome-mediated evolution of the host genome.</title>
        <authorList>
            <person name="Chaturvedi A."/>
            <person name="Li X."/>
            <person name="Dhandapani V."/>
            <person name="Marshall H."/>
            <person name="Kissane S."/>
            <person name="Cuenca-Cambronero M."/>
            <person name="Asole G."/>
            <person name="Calvet F."/>
            <person name="Ruiz-Romero M."/>
            <person name="Marangio P."/>
            <person name="Guigo R."/>
            <person name="Rago D."/>
            <person name="Mirbahai L."/>
            <person name="Eastwood N."/>
            <person name="Colbourne J.K."/>
            <person name="Zhou J."/>
            <person name="Mallon E."/>
            <person name="Orsini L."/>
        </authorList>
    </citation>
    <scope>NUCLEOTIDE SEQUENCE [LARGE SCALE GENOMIC DNA]</scope>
    <source>
        <strain evidence="1">LRV0_1</strain>
    </source>
</reference>
<evidence type="ECO:0000313" key="2">
    <source>
        <dbReference type="Proteomes" id="UP001234178"/>
    </source>
</evidence>
<sequence length="62" mass="7377">MKCYLFQIRVSSCHPTIRELLMSIDQDLALRLLELFDVDLHFFLRLGFRDRDPGTYTARCLL</sequence>
<gene>
    <name evidence="1" type="ORF">OUZ56_008153</name>
</gene>
<dbReference type="EMBL" id="JAOYFB010000037">
    <property type="protein sequence ID" value="KAK4022701.1"/>
    <property type="molecule type" value="Genomic_DNA"/>
</dbReference>
<proteinExistence type="predicted"/>